<comment type="subcellular location">
    <subcellularLocation>
        <location evidence="1">Nucleus</location>
    </subcellularLocation>
</comment>
<dbReference type="PANTHER" id="PTHR32263:SF12">
    <property type="entry name" value="INACTIVE POLY [ADP-RIBOSE] POLYMERASE SRO4-RELATED"/>
    <property type="match status" value="1"/>
</dbReference>
<reference evidence="9 10" key="1">
    <citation type="journal article" date="2018" name="PLoS Genet.">
        <title>Population sequencing reveals clonal diversity and ancestral inbreeding in the grapevine cultivar Chardonnay.</title>
        <authorList>
            <person name="Roach M.J."/>
            <person name="Johnson D.L."/>
            <person name="Bohlmann J."/>
            <person name="van Vuuren H.J."/>
            <person name="Jones S.J."/>
            <person name="Pretorius I.S."/>
            <person name="Schmidt S.A."/>
            <person name="Borneman A.R."/>
        </authorList>
    </citation>
    <scope>NUCLEOTIDE SEQUENCE [LARGE SCALE GENOMIC DNA]</scope>
    <source>
        <strain evidence="10">cv. Chardonnay</strain>
        <strain evidence="9">I10V1</strain>
        <tissue evidence="9">Leaf</tissue>
    </source>
</reference>
<feature type="compositionally biased region" description="Polar residues" evidence="5">
    <location>
        <begin position="353"/>
        <end position="368"/>
    </location>
</feature>
<dbReference type="PANTHER" id="PTHR32263">
    <property type="entry name" value="INACTIVE POLY [ADP-RIBOSE] POLYMERASE SRO4-RELATED"/>
    <property type="match status" value="1"/>
</dbReference>
<dbReference type="AlphaFoldDB" id="A0A438KAH1"/>
<dbReference type="InterPro" id="IPR022003">
    <property type="entry name" value="RST"/>
</dbReference>
<dbReference type="GO" id="GO:0005634">
    <property type="term" value="C:nucleus"/>
    <property type="evidence" value="ECO:0007669"/>
    <property type="project" value="UniProtKB-SubCell"/>
</dbReference>
<dbReference type="EMBL" id="QGNW01001158">
    <property type="protein sequence ID" value="RVW53119.1"/>
    <property type="molecule type" value="Genomic_DNA"/>
</dbReference>
<evidence type="ECO:0000256" key="1">
    <source>
        <dbReference type="ARBA" id="ARBA00004123"/>
    </source>
</evidence>
<evidence type="ECO:0000313" key="8">
    <source>
        <dbReference type="EMBL" id="RVW53119.1"/>
    </source>
</evidence>
<keyword evidence="4" id="KW-0539">Nucleus</keyword>
<feature type="domain" description="PARP catalytic" evidence="6">
    <location>
        <begin position="28"/>
        <end position="244"/>
    </location>
</feature>
<evidence type="ECO:0000256" key="5">
    <source>
        <dbReference type="SAM" id="MobiDB-lite"/>
    </source>
</evidence>
<protein>
    <submittedName>
        <fullName evidence="9">Putative inactive poly [ADP-ribose] polymerase SRO2</fullName>
    </submittedName>
</protein>
<comment type="caution">
    <text evidence="9">The sequence shown here is derived from an EMBL/GenBank/DDBJ whole genome shotgun (WGS) entry which is preliminary data.</text>
</comment>
<dbReference type="Proteomes" id="UP000288805">
    <property type="component" value="Unassembled WGS sequence"/>
</dbReference>
<evidence type="ECO:0000313" key="10">
    <source>
        <dbReference type="Proteomes" id="UP000288805"/>
    </source>
</evidence>
<name>A0A438KAH1_VITVI</name>
<evidence type="ECO:0000256" key="3">
    <source>
        <dbReference type="ARBA" id="ARBA00023016"/>
    </source>
</evidence>
<gene>
    <name evidence="9" type="primary">SRO2_0</name>
    <name evidence="8" type="synonym">SRO2_3</name>
    <name evidence="9" type="ORF">CK203_006571</name>
    <name evidence="8" type="ORF">CK203_080655</name>
</gene>
<dbReference type="Pfam" id="PF12174">
    <property type="entry name" value="RST"/>
    <property type="match status" value="1"/>
</dbReference>
<evidence type="ECO:0000256" key="2">
    <source>
        <dbReference type="ARBA" id="ARBA00022473"/>
    </source>
</evidence>
<keyword evidence="3" id="KW-0346">Stress response</keyword>
<dbReference type="PROSITE" id="PS51059">
    <property type="entry name" value="PARP_CATALYTIC"/>
    <property type="match status" value="1"/>
</dbReference>
<dbReference type="PROSITE" id="PS51879">
    <property type="entry name" value="RST"/>
    <property type="match status" value="1"/>
</dbReference>
<organism evidence="9 10">
    <name type="scientific">Vitis vinifera</name>
    <name type="common">Grape</name>
    <dbReference type="NCBI Taxonomy" id="29760"/>
    <lineage>
        <taxon>Eukaryota</taxon>
        <taxon>Viridiplantae</taxon>
        <taxon>Streptophyta</taxon>
        <taxon>Embryophyta</taxon>
        <taxon>Tracheophyta</taxon>
        <taxon>Spermatophyta</taxon>
        <taxon>Magnoliopsida</taxon>
        <taxon>eudicotyledons</taxon>
        <taxon>Gunneridae</taxon>
        <taxon>Pentapetalae</taxon>
        <taxon>rosids</taxon>
        <taxon>Vitales</taxon>
        <taxon>Vitaceae</taxon>
        <taxon>Viteae</taxon>
        <taxon>Vitis</taxon>
    </lineage>
</organism>
<evidence type="ECO:0000259" key="7">
    <source>
        <dbReference type="PROSITE" id="PS51879"/>
    </source>
</evidence>
<dbReference type="Gene3D" id="3.90.228.10">
    <property type="match status" value="1"/>
</dbReference>
<evidence type="ECO:0000256" key="4">
    <source>
        <dbReference type="ARBA" id="ARBA00023242"/>
    </source>
</evidence>
<dbReference type="EMBL" id="QGNW01000011">
    <property type="protein sequence ID" value="RVX18216.1"/>
    <property type="molecule type" value="Genomic_DNA"/>
</dbReference>
<sequence>METMAVEPWDVMYHTANHGDEASVSDCESGTTHNEHIHGLVRLDEDEKLHRIIEKAFVSGLGPLRQHTSVVDIHRNGYASVISQARLQSFRIFGRAVEKKCEGNANVKFGWYSASKDEIGRIISHGFSHSNGLYGCGVYLYPHHSSIESMKSCVVDEDGLRHLLLCRVILGKMEVVHPGSQQYHPSSEDFDSGVDNLPAPKKYIVWSTHMNTHILPEYVVTFRAPPCLKGFLNTQGSLKKPTSPWMPFTTLISVLSKFLPPQSVNLIAKHHRDHRENKIPRHELIRLVRQIAGDKLLTVVIKSHRAKITLDTQLTLNGNLVVMTIVFSIMQQLNSTNGSHQRKAQNGARNRMDSIQQPGSSIESIYLE</sequence>
<dbReference type="SUPFAM" id="SSF56399">
    <property type="entry name" value="ADP-ribosylation"/>
    <property type="match status" value="1"/>
</dbReference>
<dbReference type="GO" id="GO:0003950">
    <property type="term" value="F:NAD+ poly-ADP-ribosyltransferase activity"/>
    <property type="evidence" value="ECO:0007669"/>
    <property type="project" value="InterPro"/>
</dbReference>
<dbReference type="InterPro" id="IPR044964">
    <property type="entry name" value="RCD1/SRO1-5"/>
</dbReference>
<proteinExistence type="predicted"/>
<dbReference type="InterPro" id="IPR012317">
    <property type="entry name" value="Poly(ADP-ribose)pol_cat_dom"/>
</dbReference>
<evidence type="ECO:0000259" key="6">
    <source>
        <dbReference type="PROSITE" id="PS51059"/>
    </source>
</evidence>
<accession>A0A438KAH1</accession>
<feature type="domain" description="RST" evidence="7">
    <location>
        <begin position="239"/>
        <end position="310"/>
    </location>
</feature>
<evidence type="ECO:0000313" key="9">
    <source>
        <dbReference type="EMBL" id="RVX18216.1"/>
    </source>
</evidence>
<feature type="region of interest" description="Disordered" evidence="5">
    <location>
        <begin position="336"/>
        <end position="368"/>
    </location>
</feature>
<keyword evidence="2" id="KW-0217">Developmental protein</keyword>